<gene>
    <name evidence="5" type="ORF">FKZ61_19170</name>
</gene>
<feature type="domain" description="Methyltransferase" evidence="4">
    <location>
        <begin position="53"/>
        <end position="150"/>
    </location>
</feature>
<dbReference type="PANTHER" id="PTHR10259:SF11">
    <property type="entry name" value="THIOPURINE S-METHYLTRANSFERASE"/>
    <property type="match status" value="1"/>
</dbReference>
<dbReference type="RefSeq" id="WP_141611772.1">
    <property type="nucleotide sequence ID" value="NZ_VIGC02000030.1"/>
</dbReference>
<dbReference type="GO" id="GO:0032259">
    <property type="term" value="P:methylation"/>
    <property type="evidence" value="ECO:0007669"/>
    <property type="project" value="UniProtKB-KW"/>
</dbReference>
<dbReference type="Proteomes" id="UP000317371">
    <property type="component" value="Unassembled WGS sequence"/>
</dbReference>
<evidence type="ECO:0000313" key="6">
    <source>
        <dbReference type="Proteomes" id="UP000317371"/>
    </source>
</evidence>
<evidence type="ECO:0000256" key="2">
    <source>
        <dbReference type="ARBA" id="ARBA00022679"/>
    </source>
</evidence>
<sequence>MSSTDQNAIMDELRAHWEERYRQGPRPWDTGITPPEVVAFWQEHGPGNGGLALDLGCGTGTNVAFLARQGLRVLGFDYSGRALNMALQRIRRSQAALLPRLQLVQADVSRLPLHAAGACYILDIGCLHGLPLDRRPAYAQGVVDNLAPGGYYHLYAFDRPAEAGTDGPVRGMAPGEVQALFGPHLTVVQMLQGQGDRMPSRWYLLRWSST</sequence>
<organism evidence="5 6">
    <name type="scientific">Litorilinea aerophila</name>
    <dbReference type="NCBI Taxonomy" id="1204385"/>
    <lineage>
        <taxon>Bacteria</taxon>
        <taxon>Bacillati</taxon>
        <taxon>Chloroflexota</taxon>
        <taxon>Caldilineae</taxon>
        <taxon>Caldilineales</taxon>
        <taxon>Caldilineaceae</taxon>
        <taxon>Litorilinea</taxon>
    </lineage>
</organism>
<keyword evidence="1 5" id="KW-0489">Methyltransferase</keyword>
<evidence type="ECO:0000256" key="1">
    <source>
        <dbReference type="ARBA" id="ARBA00022603"/>
    </source>
</evidence>
<dbReference type="Pfam" id="PF13649">
    <property type="entry name" value="Methyltransf_25"/>
    <property type="match status" value="1"/>
</dbReference>
<dbReference type="InterPro" id="IPR008854">
    <property type="entry name" value="TPMT"/>
</dbReference>
<dbReference type="InterPro" id="IPR041698">
    <property type="entry name" value="Methyltransf_25"/>
</dbReference>
<keyword evidence="6" id="KW-1185">Reference proteome</keyword>
<name>A0A540VD07_9CHLR</name>
<evidence type="ECO:0000313" key="5">
    <source>
        <dbReference type="EMBL" id="TQE93973.1"/>
    </source>
</evidence>
<protein>
    <submittedName>
        <fullName evidence="5">Class I SAM-dependent methyltransferase</fullName>
    </submittedName>
</protein>
<keyword evidence="2 5" id="KW-0808">Transferase</keyword>
<dbReference type="PANTHER" id="PTHR10259">
    <property type="entry name" value="THIOPURINE S-METHYLTRANSFERASE"/>
    <property type="match status" value="1"/>
</dbReference>
<evidence type="ECO:0000259" key="4">
    <source>
        <dbReference type="Pfam" id="PF13649"/>
    </source>
</evidence>
<proteinExistence type="predicted"/>
<evidence type="ECO:0000256" key="3">
    <source>
        <dbReference type="ARBA" id="ARBA00022691"/>
    </source>
</evidence>
<dbReference type="EMBL" id="VIGC01000030">
    <property type="protein sequence ID" value="TQE93973.1"/>
    <property type="molecule type" value="Genomic_DNA"/>
</dbReference>
<dbReference type="PROSITE" id="PS51585">
    <property type="entry name" value="SAM_MT_TPMT"/>
    <property type="match status" value="1"/>
</dbReference>
<dbReference type="Gene3D" id="3.40.50.150">
    <property type="entry name" value="Vaccinia Virus protein VP39"/>
    <property type="match status" value="1"/>
</dbReference>
<accession>A0A540VD07</accession>
<dbReference type="GO" id="GO:0008119">
    <property type="term" value="F:thiopurine S-methyltransferase activity"/>
    <property type="evidence" value="ECO:0007669"/>
    <property type="project" value="TreeGrafter"/>
</dbReference>
<dbReference type="InParanoid" id="A0A540VD07"/>
<dbReference type="AlphaFoldDB" id="A0A540VD07"/>
<dbReference type="OrthoDB" id="9804312at2"/>
<dbReference type="InterPro" id="IPR029063">
    <property type="entry name" value="SAM-dependent_MTases_sf"/>
</dbReference>
<dbReference type="CDD" id="cd02440">
    <property type="entry name" value="AdoMet_MTases"/>
    <property type="match status" value="1"/>
</dbReference>
<dbReference type="SUPFAM" id="SSF53335">
    <property type="entry name" value="S-adenosyl-L-methionine-dependent methyltransferases"/>
    <property type="match status" value="1"/>
</dbReference>
<reference evidence="5 6" key="1">
    <citation type="submission" date="2019-06" db="EMBL/GenBank/DDBJ databases">
        <title>Genome sequence of Litorilinea aerophila BAA-2444.</title>
        <authorList>
            <person name="Maclea K.S."/>
            <person name="Maurais E.G."/>
            <person name="Iannazzi L.C."/>
        </authorList>
    </citation>
    <scope>NUCLEOTIDE SEQUENCE [LARGE SCALE GENOMIC DNA]</scope>
    <source>
        <strain evidence="5 6">ATCC BAA-2444</strain>
    </source>
</reference>
<keyword evidence="3" id="KW-0949">S-adenosyl-L-methionine</keyword>
<comment type="caution">
    <text evidence="5">The sequence shown here is derived from an EMBL/GenBank/DDBJ whole genome shotgun (WGS) entry which is preliminary data.</text>
</comment>